<dbReference type="InterPro" id="IPR000971">
    <property type="entry name" value="Globin"/>
</dbReference>
<dbReference type="eggNOG" id="KOG3378">
    <property type="taxonomic scope" value="Eukaryota"/>
</dbReference>
<gene>
    <name evidence="8" type="primary">100637089</name>
</gene>
<evidence type="ECO:0000313" key="9">
    <source>
        <dbReference type="Proteomes" id="UP000007879"/>
    </source>
</evidence>
<dbReference type="GO" id="GO:0046872">
    <property type="term" value="F:metal ion binding"/>
    <property type="evidence" value="ECO:0007669"/>
    <property type="project" value="UniProtKB-KW"/>
</dbReference>
<evidence type="ECO:0000313" key="8">
    <source>
        <dbReference type="EnsemblMetazoa" id="Aqu2.1.27189_001"/>
    </source>
</evidence>
<dbReference type="GO" id="GO:0019825">
    <property type="term" value="F:oxygen binding"/>
    <property type="evidence" value="ECO:0007669"/>
    <property type="project" value="InterPro"/>
</dbReference>
<dbReference type="PROSITE" id="PS01033">
    <property type="entry name" value="GLOBIN"/>
    <property type="match status" value="1"/>
</dbReference>
<dbReference type="Proteomes" id="UP000007879">
    <property type="component" value="Unassembled WGS sequence"/>
</dbReference>
<keyword evidence="2 6" id="KW-0349">Heme</keyword>
<keyword evidence="3 6" id="KW-0561">Oxygen transport</keyword>
<dbReference type="KEGG" id="aqu:100637089"/>
<organism evidence="8">
    <name type="scientific">Amphimedon queenslandica</name>
    <name type="common">Sponge</name>
    <dbReference type="NCBI Taxonomy" id="400682"/>
    <lineage>
        <taxon>Eukaryota</taxon>
        <taxon>Metazoa</taxon>
        <taxon>Porifera</taxon>
        <taxon>Demospongiae</taxon>
        <taxon>Heteroscleromorpha</taxon>
        <taxon>Haplosclerida</taxon>
        <taxon>Niphatidae</taxon>
        <taxon>Amphimedon</taxon>
    </lineage>
</organism>
<evidence type="ECO:0000256" key="6">
    <source>
        <dbReference type="RuleBase" id="RU000356"/>
    </source>
</evidence>
<dbReference type="InterPro" id="IPR044399">
    <property type="entry name" value="Mb-like_M"/>
</dbReference>
<protein>
    <recommendedName>
        <fullName evidence="7">Globin domain-containing protein</fullName>
    </recommendedName>
</protein>
<feature type="domain" description="Globin" evidence="7">
    <location>
        <begin position="2"/>
        <end position="150"/>
    </location>
</feature>
<evidence type="ECO:0000256" key="3">
    <source>
        <dbReference type="ARBA" id="ARBA00022621"/>
    </source>
</evidence>
<dbReference type="SUPFAM" id="SSF46458">
    <property type="entry name" value="Globin-like"/>
    <property type="match status" value="1"/>
</dbReference>
<dbReference type="InterPro" id="IPR050532">
    <property type="entry name" value="Globin-like_OT"/>
</dbReference>
<dbReference type="EnsemblMetazoa" id="XM_003387851.3">
    <property type="protein sequence ID" value="XP_003387899.1"/>
    <property type="gene ID" value="LOC100637089"/>
</dbReference>
<keyword evidence="4" id="KW-0479">Metal-binding</keyword>
<name>A0A1X7UGV4_AMPQE</name>
<sequence>MSLTSAQVALIESTWKVVKKDLQGAGNIMFLKLFQIDVSVRDKFPFRDVPYEELEDSESFLKHSLQVMETIDLAITLLLGGEMEKLVEALVDLGMAHAMQGLKPEDFDHVGEALVHALGVALGKEFNDEAKKAWTLLYSVVTAKMKEGLKEAQED</sequence>
<dbReference type="AlphaFoldDB" id="A0A1X7UGV4"/>
<evidence type="ECO:0000256" key="5">
    <source>
        <dbReference type="ARBA" id="ARBA00023004"/>
    </source>
</evidence>
<dbReference type="OMA" id="ALIESTW"/>
<evidence type="ECO:0000259" key="7">
    <source>
        <dbReference type="PROSITE" id="PS01033"/>
    </source>
</evidence>
<evidence type="ECO:0000256" key="2">
    <source>
        <dbReference type="ARBA" id="ARBA00022617"/>
    </source>
</evidence>
<dbReference type="InterPro" id="IPR009050">
    <property type="entry name" value="Globin-like_sf"/>
</dbReference>
<keyword evidence="1 6" id="KW-0813">Transport</keyword>
<dbReference type="PRINTS" id="PR00188">
    <property type="entry name" value="PLANTGLOBIN"/>
</dbReference>
<reference evidence="9" key="1">
    <citation type="journal article" date="2010" name="Nature">
        <title>The Amphimedon queenslandica genome and the evolution of animal complexity.</title>
        <authorList>
            <person name="Srivastava M."/>
            <person name="Simakov O."/>
            <person name="Chapman J."/>
            <person name="Fahey B."/>
            <person name="Gauthier M.E."/>
            <person name="Mitros T."/>
            <person name="Richards G.S."/>
            <person name="Conaco C."/>
            <person name="Dacre M."/>
            <person name="Hellsten U."/>
            <person name="Larroux C."/>
            <person name="Putnam N.H."/>
            <person name="Stanke M."/>
            <person name="Adamska M."/>
            <person name="Darling A."/>
            <person name="Degnan S.M."/>
            <person name="Oakley T.H."/>
            <person name="Plachetzki D.C."/>
            <person name="Zhai Y."/>
            <person name="Adamski M."/>
            <person name="Calcino A."/>
            <person name="Cummins S.F."/>
            <person name="Goodstein D.M."/>
            <person name="Harris C."/>
            <person name="Jackson D.J."/>
            <person name="Leys S.P."/>
            <person name="Shu S."/>
            <person name="Woodcroft B.J."/>
            <person name="Vervoort M."/>
            <person name="Kosik K.S."/>
            <person name="Manning G."/>
            <person name="Degnan B.M."/>
            <person name="Rokhsar D.S."/>
        </authorList>
    </citation>
    <scope>NUCLEOTIDE SEQUENCE [LARGE SCALE GENOMIC DNA]</scope>
</reference>
<proteinExistence type="inferred from homology"/>
<comment type="similarity">
    <text evidence="6">Belongs to the globin family.</text>
</comment>
<evidence type="ECO:0000256" key="1">
    <source>
        <dbReference type="ARBA" id="ARBA00022448"/>
    </source>
</evidence>
<dbReference type="GO" id="GO:0020037">
    <property type="term" value="F:heme binding"/>
    <property type="evidence" value="ECO:0007669"/>
    <property type="project" value="InterPro"/>
</dbReference>
<dbReference type="Pfam" id="PF00042">
    <property type="entry name" value="Globin"/>
    <property type="match status" value="1"/>
</dbReference>
<keyword evidence="5" id="KW-0408">Iron</keyword>
<reference evidence="8" key="2">
    <citation type="submission" date="2017-05" db="UniProtKB">
        <authorList>
            <consortium name="EnsemblMetazoa"/>
        </authorList>
    </citation>
    <scope>IDENTIFICATION</scope>
</reference>
<dbReference type="PANTHER" id="PTHR46458:SF1">
    <property type="entry name" value="GEO09476P1"/>
    <property type="match status" value="1"/>
</dbReference>
<dbReference type="FunCoup" id="A0A1X7UGV4">
    <property type="interactions" value="3"/>
</dbReference>
<dbReference type="OrthoDB" id="436496at2759"/>
<dbReference type="InParanoid" id="A0A1X7UGV4"/>
<dbReference type="GO" id="GO:0005344">
    <property type="term" value="F:oxygen carrier activity"/>
    <property type="evidence" value="ECO:0007669"/>
    <property type="project" value="UniProtKB-KW"/>
</dbReference>
<dbReference type="InterPro" id="IPR012292">
    <property type="entry name" value="Globin/Proto"/>
</dbReference>
<evidence type="ECO:0000256" key="4">
    <source>
        <dbReference type="ARBA" id="ARBA00022723"/>
    </source>
</evidence>
<dbReference type="PANTHER" id="PTHR46458">
    <property type="entry name" value="BLR2807 PROTEIN"/>
    <property type="match status" value="1"/>
</dbReference>
<keyword evidence="9" id="KW-1185">Reference proteome</keyword>
<dbReference type="STRING" id="400682.A0A1X7UGV4"/>
<dbReference type="Gene3D" id="1.10.490.10">
    <property type="entry name" value="Globins"/>
    <property type="match status" value="1"/>
</dbReference>
<dbReference type="CDD" id="cd01040">
    <property type="entry name" value="Mb-like"/>
    <property type="match status" value="1"/>
</dbReference>
<dbReference type="EnsemblMetazoa" id="Aqu2.1.27189_001">
    <property type="protein sequence ID" value="Aqu2.1.27189_001"/>
    <property type="gene ID" value="Aqu2.1.27189"/>
</dbReference>
<accession>A0A1X7UGV4</accession>